<feature type="transmembrane region" description="Helical" evidence="1">
    <location>
        <begin position="31"/>
        <end position="53"/>
    </location>
</feature>
<organism evidence="2 3">
    <name type="scientific">Penaeus vannamei</name>
    <name type="common">Whiteleg shrimp</name>
    <name type="synonym">Litopenaeus vannamei</name>
    <dbReference type="NCBI Taxonomy" id="6689"/>
    <lineage>
        <taxon>Eukaryota</taxon>
        <taxon>Metazoa</taxon>
        <taxon>Ecdysozoa</taxon>
        <taxon>Arthropoda</taxon>
        <taxon>Crustacea</taxon>
        <taxon>Multicrustacea</taxon>
        <taxon>Malacostraca</taxon>
        <taxon>Eumalacostraca</taxon>
        <taxon>Eucarida</taxon>
        <taxon>Decapoda</taxon>
        <taxon>Dendrobranchiata</taxon>
        <taxon>Penaeoidea</taxon>
        <taxon>Penaeidae</taxon>
        <taxon>Penaeus</taxon>
    </lineage>
</organism>
<dbReference type="GO" id="GO:0005789">
    <property type="term" value="C:endoplasmic reticulum membrane"/>
    <property type="evidence" value="ECO:0007669"/>
    <property type="project" value="TreeGrafter"/>
</dbReference>
<dbReference type="EMBL" id="QCYY01001953">
    <property type="protein sequence ID" value="ROT74010.1"/>
    <property type="molecule type" value="Genomic_DNA"/>
</dbReference>
<evidence type="ECO:0000313" key="2">
    <source>
        <dbReference type="EMBL" id="ROT74010.1"/>
    </source>
</evidence>
<keyword evidence="1" id="KW-1133">Transmembrane helix</keyword>
<sequence length="151" mass="17448">MRDCSRVDLVCGSCVHLSIGRCAGWVKWMMYWIVFAFFTCFETLTDLFLSFWFPFYYELKILVVLWLLSPATRGSSILYRKFVHPWLTRREDDIDNCIAQAKQQGYSTVIQLGTKGVNYATTVLMQTAIKASHGNQASDRRPGDTHSLCEW</sequence>
<keyword evidence="1" id="KW-0812">Transmembrane</keyword>
<dbReference type="STRING" id="6689.A0A423TBZ1"/>
<keyword evidence="3" id="KW-1185">Reference proteome</keyword>
<accession>A0A423TBZ1</accession>
<gene>
    <name evidence="2" type="ORF">C7M84_007503</name>
</gene>
<reference evidence="2 3" key="2">
    <citation type="submission" date="2019-01" db="EMBL/GenBank/DDBJ databases">
        <title>The decoding of complex shrimp genome reveals the adaptation for benthos swimmer, frequently molting mechanism and breeding impact on genome.</title>
        <authorList>
            <person name="Sun Y."/>
            <person name="Gao Y."/>
            <person name="Yu Y."/>
        </authorList>
    </citation>
    <scope>NUCLEOTIDE SEQUENCE [LARGE SCALE GENOMIC DNA]</scope>
    <source>
        <tissue evidence="2">Muscle</tissue>
    </source>
</reference>
<dbReference type="PANTHER" id="PTHR12300:SF117">
    <property type="entry name" value="LP05237P-RELATED"/>
    <property type="match status" value="1"/>
</dbReference>
<comment type="caution">
    <text evidence="2">The sequence shown here is derived from an EMBL/GenBank/DDBJ whole genome shotgun (WGS) entry which is preliminary data.</text>
</comment>
<reference evidence="2 3" key="1">
    <citation type="submission" date="2018-04" db="EMBL/GenBank/DDBJ databases">
        <authorList>
            <person name="Zhang X."/>
            <person name="Yuan J."/>
            <person name="Li F."/>
            <person name="Xiang J."/>
        </authorList>
    </citation>
    <scope>NUCLEOTIDE SEQUENCE [LARGE SCALE GENOMIC DNA]</scope>
    <source>
        <tissue evidence="2">Muscle</tissue>
    </source>
</reference>
<dbReference type="InterPro" id="IPR004345">
    <property type="entry name" value="TB2_DP1_HVA22"/>
</dbReference>
<protein>
    <recommendedName>
        <fullName evidence="1">Receptor expression-enhancing protein</fullName>
    </recommendedName>
</protein>
<dbReference type="GO" id="GO:0005881">
    <property type="term" value="C:cytoplasmic microtubule"/>
    <property type="evidence" value="ECO:0007669"/>
    <property type="project" value="TreeGrafter"/>
</dbReference>
<proteinExistence type="inferred from homology"/>
<comment type="subcellular location">
    <subcellularLocation>
        <location evidence="1">Membrane</location>
        <topology evidence="1">Multi-pass membrane protein</topology>
    </subcellularLocation>
</comment>
<dbReference type="AlphaFoldDB" id="A0A423TBZ1"/>
<dbReference type="GO" id="GO:0071786">
    <property type="term" value="P:endoplasmic reticulum tubular network organization"/>
    <property type="evidence" value="ECO:0007669"/>
    <property type="project" value="TreeGrafter"/>
</dbReference>
<evidence type="ECO:0000313" key="3">
    <source>
        <dbReference type="Proteomes" id="UP000283509"/>
    </source>
</evidence>
<dbReference type="Proteomes" id="UP000283509">
    <property type="component" value="Unassembled WGS sequence"/>
</dbReference>
<dbReference type="GO" id="GO:0008017">
    <property type="term" value="F:microtubule binding"/>
    <property type="evidence" value="ECO:0007669"/>
    <property type="project" value="TreeGrafter"/>
</dbReference>
<comment type="similarity">
    <text evidence="1">Belongs to the DP1 family.</text>
</comment>
<comment type="caution">
    <text evidence="1">Lacks conserved residue(s) required for the propagation of feature annotation.</text>
</comment>
<dbReference type="PANTHER" id="PTHR12300">
    <property type="entry name" value="HVA22-LIKE PROTEINS"/>
    <property type="match status" value="1"/>
</dbReference>
<name>A0A423TBZ1_PENVA</name>
<dbReference type="GO" id="GO:0071782">
    <property type="term" value="C:endoplasmic reticulum tubular network"/>
    <property type="evidence" value="ECO:0007669"/>
    <property type="project" value="TreeGrafter"/>
</dbReference>
<dbReference type="OrthoDB" id="10009287at2759"/>
<keyword evidence="2" id="KW-0675">Receptor</keyword>
<evidence type="ECO:0000256" key="1">
    <source>
        <dbReference type="RuleBase" id="RU362006"/>
    </source>
</evidence>
<dbReference type="Pfam" id="PF03134">
    <property type="entry name" value="TB2_DP1_HVA22"/>
    <property type="match status" value="1"/>
</dbReference>
<keyword evidence="1" id="KW-0472">Membrane</keyword>